<evidence type="ECO:0008006" key="3">
    <source>
        <dbReference type="Google" id="ProtNLM"/>
    </source>
</evidence>
<accession>A0A7T7HI85</accession>
<proteinExistence type="predicted"/>
<evidence type="ECO:0000313" key="1">
    <source>
        <dbReference type="EMBL" id="QQM29593.1"/>
    </source>
</evidence>
<dbReference type="EMBL" id="CP066786">
    <property type="protein sequence ID" value="QQM29593.1"/>
    <property type="molecule type" value="Genomic_DNA"/>
</dbReference>
<dbReference type="RefSeq" id="WP_024708374.1">
    <property type="nucleotide sequence ID" value="NZ_CP066786.1"/>
</dbReference>
<name>A0A7T7HI85_9HYPH</name>
<dbReference type="KEGG" id="mlut:JET14_14930"/>
<dbReference type="Proteomes" id="UP000596083">
    <property type="component" value="Chromosome"/>
</dbReference>
<sequence length="55" mass="6321">MGFFRSAYKNIANARQSQANRFVNAELLKLDDESLKKLGKSRDELRRNANGSMLF</sequence>
<gene>
    <name evidence="1" type="ORF">JET14_14930</name>
</gene>
<reference evidence="1 2" key="1">
    <citation type="submission" date="2020-12" db="EMBL/GenBank/DDBJ databases">
        <authorList>
            <person name="Zheng R.K."/>
            <person name="Sun C.M."/>
        </authorList>
    </citation>
    <scope>NUCLEOTIDE SEQUENCE [LARGE SCALE GENOMIC DNA]</scope>
    <source>
        <strain evidence="1 2">ZRK001</strain>
    </source>
</reference>
<organism evidence="1 2">
    <name type="scientific">Martelella lutilitoris</name>
    <dbReference type="NCBI Taxonomy" id="2583532"/>
    <lineage>
        <taxon>Bacteria</taxon>
        <taxon>Pseudomonadati</taxon>
        <taxon>Pseudomonadota</taxon>
        <taxon>Alphaproteobacteria</taxon>
        <taxon>Hyphomicrobiales</taxon>
        <taxon>Aurantimonadaceae</taxon>
        <taxon>Martelella</taxon>
    </lineage>
</organism>
<protein>
    <recommendedName>
        <fullName evidence="3">DUF1127 domain-containing protein</fullName>
    </recommendedName>
</protein>
<dbReference type="AlphaFoldDB" id="A0A7T7HI85"/>
<evidence type="ECO:0000313" key="2">
    <source>
        <dbReference type="Proteomes" id="UP000596083"/>
    </source>
</evidence>